<dbReference type="Pfam" id="PF12732">
    <property type="entry name" value="YtxH"/>
    <property type="match status" value="1"/>
</dbReference>
<dbReference type="EMBL" id="PFNG01000101">
    <property type="protein sequence ID" value="PIZ40073.1"/>
    <property type="molecule type" value="Genomic_DNA"/>
</dbReference>
<organism evidence="2 3">
    <name type="scientific">Candidatus Aquicultor secundus</name>
    <dbReference type="NCBI Taxonomy" id="1973895"/>
    <lineage>
        <taxon>Bacteria</taxon>
        <taxon>Bacillati</taxon>
        <taxon>Actinomycetota</taxon>
        <taxon>Candidatus Aquicultoria</taxon>
        <taxon>Candidatus Aquicultorales</taxon>
        <taxon>Candidatus Aquicultoraceae</taxon>
        <taxon>Candidatus Aquicultor</taxon>
    </lineage>
</organism>
<feature type="transmembrane region" description="Helical" evidence="1">
    <location>
        <begin position="12"/>
        <end position="30"/>
    </location>
</feature>
<evidence type="ECO:0000313" key="2">
    <source>
        <dbReference type="EMBL" id="PIZ40073.1"/>
    </source>
</evidence>
<evidence type="ECO:0000256" key="1">
    <source>
        <dbReference type="SAM" id="Phobius"/>
    </source>
</evidence>
<keyword evidence="1" id="KW-1133">Transmembrane helix</keyword>
<evidence type="ECO:0000313" key="3">
    <source>
        <dbReference type="Proteomes" id="UP000230956"/>
    </source>
</evidence>
<keyword evidence="1" id="KW-0812">Transmembrane</keyword>
<comment type="caution">
    <text evidence="2">The sequence shown here is derived from an EMBL/GenBank/DDBJ whole genome shotgun (WGS) entry which is preliminary data.</text>
</comment>
<dbReference type="RefSeq" id="WP_286678038.1">
    <property type="nucleotide sequence ID" value="NZ_MNXI01000054.1"/>
</dbReference>
<evidence type="ECO:0008006" key="4">
    <source>
        <dbReference type="Google" id="ProtNLM"/>
    </source>
</evidence>
<dbReference type="Proteomes" id="UP000230956">
    <property type="component" value="Unassembled WGS sequence"/>
</dbReference>
<sequence>MSERRFGTAEFGLGLLLGLTTGAVVGILMAPQSGAKIRGGIADRAADIKSLVSDLLEQTKLGFEVAATQVEKIVGLQERNMRKKLDALKAQLDEYHLNEA</sequence>
<dbReference type="AlphaFoldDB" id="A0A2M7T8M0"/>
<dbReference type="InterPro" id="IPR024623">
    <property type="entry name" value="YtxH"/>
</dbReference>
<keyword evidence="1" id="KW-0472">Membrane</keyword>
<name>A0A2M7T8M0_9ACTN</name>
<gene>
    <name evidence="2" type="ORF">COY37_04395</name>
</gene>
<proteinExistence type="predicted"/>
<reference evidence="3" key="1">
    <citation type="submission" date="2017-09" db="EMBL/GenBank/DDBJ databases">
        <title>Depth-based differentiation of microbial function through sediment-hosted aquifers and enrichment of novel symbionts in the deep terrestrial subsurface.</title>
        <authorList>
            <person name="Probst A.J."/>
            <person name="Ladd B."/>
            <person name="Jarett J.K."/>
            <person name="Geller-Mcgrath D.E."/>
            <person name="Sieber C.M.K."/>
            <person name="Emerson J.B."/>
            <person name="Anantharaman K."/>
            <person name="Thomas B.C."/>
            <person name="Malmstrom R."/>
            <person name="Stieglmeier M."/>
            <person name="Klingl A."/>
            <person name="Woyke T."/>
            <person name="Ryan C.M."/>
            <person name="Banfield J.F."/>
        </authorList>
    </citation>
    <scope>NUCLEOTIDE SEQUENCE [LARGE SCALE GENOMIC DNA]</scope>
</reference>
<accession>A0A2M7T8M0</accession>
<protein>
    <recommendedName>
        <fullName evidence="4">YtxH domain-containing protein</fullName>
    </recommendedName>
</protein>